<dbReference type="FunFam" id="3.40.50.720:FF:000163">
    <property type="entry name" value="6-phospho-beta-glucosidase"/>
    <property type="match status" value="1"/>
</dbReference>
<dbReference type="InterPro" id="IPR022616">
    <property type="entry name" value="Glyco_hydro_4_C"/>
</dbReference>
<accession>A0A3S2TTL7</accession>
<dbReference type="GO" id="GO:0008706">
    <property type="term" value="F:6-phospho-beta-glucosidase activity"/>
    <property type="evidence" value="ECO:0007669"/>
    <property type="project" value="UniProtKB-EC"/>
</dbReference>
<keyword evidence="6" id="KW-0119">Carbohydrate metabolism</keyword>
<keyword evidence="7 12" id="KW-0326">Glycosidase</keyword>
<feature type="domain" description="Glycosyl hydrolase family 4 C-terminal" evidence="13">
    <location>
        <begin position="197"/>
        <end position="412"/>
    </location>
</feature>
<evidence type="ECO:0000256" key="12">
    <source>
        <dbReference type="RuleBase" id="RU361152"/>
    </source>
</evidence>
<dbReference type="PRINTS" id="PR00732">
    <property type="entry name" value="GLHYDRLASE4"/>
</dbReference>
<evidence type="ECO:0000256" key="2">
    <source>
        <dbReference type="ARBA" id="ARBA00022723"/>
    </source>
</evidence>
<dbReference type="RefSeq" id="WP_127738927.1">
    <property type="nucleotide sequence ID" value="NZ_CAJCKN010000004.1"/>
</dbReference>
<protein>
    <recommendedName>
        <fullName evidence="8">6-phospho-beta-glucosidase</fullName>
        <ecNumber evidence="8">3.2.1.86</ecNumber>
    </recommendedName>
</protein>
<dbReference type="AlphaFoldDB" id="A0A3S2TTL7"/>
<gene>
    <name evidence="14" type="ORF">EM808_14565</name>
</gene>
<dbReference type="Gene3D" id="3.40.50.720">
    <property type="entry name" value="NAD(P)-binding Rossmann-like Domain"/>
    <property type="match status" value="1"/>
</dbReference>
<dbReference type="PANTHER" id="PTHR32092">
    <property type="entry name" value="6-PHOSPHO-BETA-GLUCOSIDASE-RELATED"/>
    <property type="match status" value="1"/>
</dbReference>
<evidence type="ECO:0000256" key="1">
    <source>
        <dbReference type="ARBA" id="ARBA00010141"/>
    </source>
</evidence>
<evidence type="ECO:0000256" key="7">
    <source>
        <dbReference type="ARBA" id="ARBA00023295"/>
    </source>
</evidence>
<reference evidence="14 15" key="1">
    <citation type="submission" date="2019-01" db="EMBL/GenBank/DDBJ databases">
        <title>Bacillus sp. M5HDSG1-1, whole genome shotgun sequence.</title>
        <authorList>
            <person name="Tuo L."/>
        </authorList>
    </citation>
    <scope>NUCLEOTIDE SEQUENCE [LARGE SCALE GENOMIC DNA]</scope>
    <source>
        <strain evidence="14 15">M5HDSG1-1</strain>
    </source>
</reference>
<keyword evidence="10" id="KW-0533">Nickel</keyword>
<comment type="cofactor">
    <cofactor evidence="12">
        <name>NAD(+)</name>
        <dbReference type="ChEBI" id="CHEBI:57540"/>
    </cofactor>
    <text evidence="12">Binds 1 NAD(+) per subunit.</text>
</comment>
<evidence type="ECO:0000256" key="5">
    <source>
        <dbReference type="ARBA" id="ARBA00023211"/>
    </source>
</evidence>
<dbReference type="Pfam" id="PF11975">
    <property type="entry name" value="Glyco_hydro_4C"/>
    <property type="match status" value="1"/>
</dbReference>
<keyword evidence="15" id="KW-1185">Reference proteome</keyword>
<organism evidence="14 15">
    <name type="scientific">Niallia taxi</name>
    <dbReference type="NCBI Taxonomy" id="2499688"/>
    <lineage>
        <taxon>Bacteria</taxon>
        <taxon>Bacillati</taxon>
        <taxon>Bacillota</taxon>
        <taxon>Bacilli</taxon>
        <taxon>Bacillales</taxon>
        <taxon>Bacillaceae</taxon>
        <taxon>Niallia</taxon>
    </lineage>
</organism>
<evidence type="ECO:0000256" key="6">
    <source>
        <dbReference type="ARBA" id="ARBA00023277"/>
    </source>
</evidence>
<sequence length="445" mass="49546">MSNGIKIVTIGGGSSYTPELVEGFIKRYDSLPIRELWLVDIPEGQEKLEIVGNLAKRMVKKAGLPIEVHLTLDRREALKDADFVTTQFRVGLLAARAKDERIPLKYNVIGQETNGPGGLFKGLRTIPVILDIVKDMEELCPNAWLINFTNPAGMVTEAVLRHSNWRKIVGLCNVPISIQMSVAKLLEVEPERVHVDFAGLNHMVYGLHVYLDGKDVTKEVLDEMTSGKHASATMRNIAAIDWDPDFIKALGAIPCGYHRYYYKQAQMLEHEHEEAAEQGTRAEVVQKLEKELFELYKDENLDIKPPQLEKRGGAYYSDAACSLIDSMYNDKRDIQPVNTINNGAIASIPDESAVEISSVITKDGPKPISIGDLPVPVRGLVQQIKSFERVAAEAAVTGDYDKALLALTINPLLPSDKVAKEILNEMLEAHKEHLPQFFKENKVLS</sequence>
<dbReference type="PANTHER" id="PTHR32092:SF5">
    <property type="entry name" value="6-PHOSPHO-BETA-GLUCOSIDASE"/>
    <property type="match status" value="1"/>
</dbReference>
<dbReference type="EMBL" id="RZTZ01000005">
    <property type="protein sequence ID" value="RVT61470.1"/>
    <property type="molecule type" value="Genomic_DNA"/>
</dbReference>
<dbReference type="Pfam" id="PF02056">
    <property type="entry name" value="Glyco_hydro_4"/>
    <property type="match status" value="1"/>
</dbReference>
<comment type="similarity">
    <text evidence="1 12">Belongs to the glycosyl hydrolase 4 family.</text>
</comment>
<evidence type="ECO:0000256" key="9">
    <source>
        <dbReference type="PIRSR" id="PIRSR601088-2"/>
    </source>
</evidence>
<evidence type="ECO:0000256" key="10">
    <source>
        <dbReference type="PIRSR" id="PIRSR601088-3"/>
    </source>
</evidence>
<comment type="caution">
    <text evidence="14">The sequence shown here is derived from an EMBL/GenBank/DDBJ whole genome shotgun (WGS) entry which is preliminary data.</text>
</comment>
<dbReference type="GO" id="GO:0046872">
    <property type="term" value="F:metal ion binding"/>
    <property type="evidence" value="ECO:0007669"/>
    <property type="project" value="UniProtKB-KW"/>
</dbReference>
<dbReference type="Gene3D" id="3.90.110.10">
    <property type="entry name" value="Lactate dehydrogenase/glycoside hydrolase, family 4, C-terminal"/>
    <property type="match status" value="1"/>
</dbReference>
<feature type="binding site" evidence="9">
    <location>
        <position position="150"/>
    </location>
    <ligand>
        <name>substrate</name>
    </ligand>
</feature>
<evidence type="ECO:0000313" key="15">
    <source>
        <dbReference type="Proteomes" id="UP000288024"/>
    </source>
</evidence>
<keyword evidence="3 12" id="KW-0378">Hydrolase</keyword>
<dbReference type="PROSITE" id="PS01324">
    <property type="entry name" value="GLYCOSYL_HYDROL_F4"/>
    <property type="match status" value="1"/>
</dbReference>
<feature type="site" description="Increases basicity of active site Tyr" evidence="11">
    <location>
        <position position="112"/>
    </location>
</feature>
<dbReference type="EC" id="3.2.1.86" evidence="8"/>
<evidence type="ECO:0000256" key="4">
    <source>
        <dbReference type="ARBA" id="ARBA00023027"/>
    </source>
</evidence>
<dbReference type="GO" id="GO:0005975">
    <property type="term" value="P:carbohydrate metabolic process"/>
    <property type="evidence" value="ECO:0007669"/>
    <property type="project" value="InterPro"/>
</dbReference>
<evidence type="ECO:0000256" key="3">
    <source>
        <dbReference type="ARBA" id="ARBA00022801"/>
    </source>
</evidence>
<name>A0A3S2TTL7_9BACI</name>
<proteinExistence type="inferred from homology"/>
<keyword evidence="10" id="KW-0170">Cobalt</keyword>
<evidence type="ECO:0000256" key="8">
    <source>
        <dbReference type="ARBA" id="ARBA00066487"/>
    </source>
</evidence>
<dbReference type="InterPro" id="IPR019802">
    <property type="entry name" value="GlycHydrolase_4_CS"/>
</dbReference>
<evidence type="ECO:0000259" key="13">
    <source>
        <dbReference type="Pfam" id="PF11975"/>
    </source>
</evidence>
<evidence type="ECO:0000256" key="11">
    <source>
        <dbReference type="PIRSR" id="PIRSR601088-4"/>
    </source>
</evidence>
<feature type="binding site" evidence="9">
    <location>
        <position position="96"/>
    </location>
    <ligand>
        <name>substrate</name>
    </ligand>
</feature>
<keyword evidence="4 12" id="KW-0520">NAD</keyword>
<keyword evidence="10" id="KW-0408">Iron</keyword>
<dbReference type="InterPro" id="IPR036291">
    <property type="entry name" value="NAD(P)-bd_dom_sf"/>
</dbReference>
<dbReference type="GO" id="GO:0016616">
    <property type="term" value="F:oxidoreductase activity, acting on the CH-OH group of donors, NAD or NADP as acceptor"/>
    <property type="evidence" value="ECO:0007669"/>
    <property type="project" value="InterPro"/>
</dbReference>
<dbReference type="Proteomes" id="UP000288024">
    <property type="component" value="Unassembled WGS sequence"/>
</dbReference>
<feature type="binding site" evidence="10">
    <location>
        <position position="172"/>
    </location>
    <ligand>
        <name>Mn(2+)</name>
        <dbReference type="ChEBI" id="CHEBI:29035"/>
    </ligand>
</feature>
<dbReference type="SUPFAM" id="SSF56327">
    <property type="entry name" value="LDH C-terminal domain-like"/>
    <property type="match status" value="1"/>
</dbReference>
<keyword evidence="5 10" id="KW-0464">Manganese</keyword>
<keyword evidence="2 10" id="KW-0479">Metal-binding</keyword>
<dbReference type="InterPro" id="IPR015955">
    <property type="entry name" value="Lactate_DH/Glyco_Ohase_4_C"/>
</dbReference>
<dbReference type="SUPFAM" id="SSF51735">
    <property type="entry name" value="NAD(P)-binding Rossmann-fold domains"/>
    <property type="match status" value="1"/>
</dbReference>
<dbReference type="CDD" id="cd05296">
    <property type="entry name" value="GH4_P_beta_glucosidase"/>
    <property type="match status" value="1"/>
</dbReference>
<feature type="binding site" evidence="10">
    <location>
        <position position="202"/>
    </location>
    <ligand>
        <name>Mn(2+)</name>
        <dbReference type="ChEBI" id="CHEBI:29035"/>
    </ligand>
</feature>
<evidence type="ECO:0000313" key="14">
    <source>
        <dbReference type="EMBL" id="RVT61470.1"/>
    </source>
</evidence>
<dbReference type="InterPro" id="IPR001088">
    <property type="entry name" value="Glyco_hydro_4"/>
</dbReference>
<dbReference type="GeneID" id="87616602"/>